<dbReference type="RefSeq" id="WP_124234626.1">
    <property type="nucleotide sequence ID" value="NZ_RHHM01000018.1"/>
</dbReference>
<dbReference type="AlphaFoldDB" id="A0A3N6S9S1"/>
<keyword evidence="2" id="KW-1185">Reference proteome</keyword>
<sequence length="81" mass="8850">MMLLLTARRHAGMSRPGTGSVAGYKWRLSQALAGRFGWWSVAEYRKVTVAPVGLKQTGQGLAPQYCRQQRGHVQHAGIPCG</sequence>
<comment type="caution">
    <text evidence="1">The sequence shown here is derived from an EMBL/GenBank/DDBJ whole genome shotgun (WGS) entry which is preliminary data.</text>
</comment>
<proteinExistence type="predicted"/>
<accession>A0A3N6S9S1</accession>
<gene>
    <name evidence="1" type="ORF">EB241_19330</name>
</gene>
<evidence type="ECO:0000313" key="2">
    <source>
        <dbReference type="Proteomes" id="UP000279457"/>
    </source>
</evidence>
<dbReference type="Proteomes" id="UP000279457">
    <property type="component" value="Unassembled WGS sequence"/>
</dbReference>
<name>A0A3N6S9S1_9GAMM</name>
<evidence type="ECO:0000313" key="1">
    <source>
        <dbReference type="EMBL" id="RQM36723.1"/>
    </source>
</evidence>
<reference evidence="1 2" key="1">
    <citation type="submission" date="2018-10" db="EMBL/GenBank/DDBJ databases">
        <title>Draft genome sequence for the type isolate of Erwinia psidii, agent causal of bacterial blight in guava (Psidium guajava) and wilt and die-back of Eucalyptus spp.</title>
        <authorList>
            <person name="Hermenegildo P.S."/>
            <person name="Santos S.A."/>
            <person name="Guimaraes L.M.S."/>
            <person name="Vidigal P.M.P."/>
            <person name="Pereira I.C."/>
            <person name="Badel J.L."/>
            <person name="Alfenas-Zerbini P."/>
            <person name="Ferreira M.A.S.V."/>
            <person name="Alfenas A.C."/>
        </authorList>
    </citation>
    <scope>NUCLEOTIDE SEQUENCE [LARGE SCALE GENOMIC DNA]</scope>
    <source>
        <strain evidence="1 2">IBSBF 435</strain>
    </source>
</reference>
<organism evidence="1 2">
    <name type="scientific">Erwinia psidii</name>
    <dbReference type="NCBI Taxonomy" id="69224"/>
    <lineage>
        <taxon>Bacteria</taxon>
        <taxon>Pseudomonadati</taxon>
        <taxon>Pseudomonadota</taxon>
        <taxon>Gammaproteobacteria</taxon>
        <taxon>Enterobacterales</taxon>
        <taxon>Erwiniaceae</taxon>
        <taxon>Erwinia</taxon>
    </lineage>
</organism>
<protein>
    <submittedName>
        <fullName evidence="1">Uncharacterized protein</fullName>
    </submittedName>
</protein>
<dbReference type="EMBL" id="RHHM01000018">
    <property type="protein sequence ID" value="RQM36723.1"/>
    <property type="molecule type" value="Genomic_DNA"/>
</dbReference>